<evidence type="ECO:0000313" key="1">
    <source>
        <dbReference type="EMBL" id="PVG83293.1"/>
    </source>
</evidence>
<dbReference type="AlphaFoldDB" id="A0A2T8FC69"/>
<gene>
    <name evidence="1" type="ORF">DDE18_08325</name>
</gene>
<name>A0A2T8FC69_9ACTN</name>
<evidence type="ECO:0000313" key="2">
    <source>
        <dbReference type="Proteomes" id="UP000246018"/>
    </source>
</evidence>
<sequence>MAEALTSGSDPTEACRVVGRRMALDGSSLEEAHAGLHDTWQAVNGCDPSYAATSALLVAWSDATLAYMHQLSCEDPTTGLATQAHVRSQLADLYRKHVQGSLCDTHALVVCELGPAASADGVEDGSGQLERSLRLARLGDDARTVFPLGETIGRLGARRVVVVARRDERLGARVRLLRNLVSSLVVAGVAPRVWIEGLPSSDTTAAVLLDELARG</sequence>
<protein>
    <submittedName>
        <fullName evidence="1">Uncharacterized protein</fullName>
    </submittedName>
</protein>
<keyword evidence="2" id="KW-1185">Reference proteome</keyword>
<dbReference type="EMBL" id="QDGZ01000003">
    <property type="protein sequence ID" value="PVG83293.1"/>
    <property type="molecule type" value="Genomic_DNA"/>
</dbReference>
<accession>A0A2T8FC69</accession>
<proteinExistence type="predicted"/>
<reference evidence="1 2" key="1">
    <citation type="submission" date="2018-04" db="EMBL/GenBank/DDBJ databases">
        <title>Genome of Nocardioides gansuensis WSJ-1.</title>
        <authorList>
            <person name="Wu S."/>
            <person name="Wang G."/>
        </authorList>
    </citation>
    <scope>NUCLEOTIDE SEQUENCE [LARGE SCALE GENOMIC DNA]</scope>
    <source>
        <strain evidence="1 2">WSJ-1</strain>
    </source>
</reference>
<comment type="caution">
    <text evidence="1">The sequence shown here is derived from an EMBL/GenBank/DDBJ whole genome shotgun (WGS) entry which is preliminary data.</text>
</comment>
<dbReference type="Proteomes" id="UP000246018">
    <property type="component" value="Unassembled WGS sequence"/>
</dbReference>
<organism evidence="1 2">
    <name type="scientific">Nocardioides gansuensis</name>
    <dbReference type="NCBI Taxonomy" id="2138300"/>
    <lineage>
        <taxon>Bacteria</taxon>
        <taxon>Bacillati</taxon>
        <taxon>Actinomycetota</taxon>
        <taxon>Actinomycetes</taxon>
        <taxon>Propionibacteriales</taxon>
        <taxon>Nocardioidaceae</taxon>
        <taxon>Nocardioides</taxon>
    </lineage>
</organism>